<dbReference type="PANTHER" id="PTHR38658:SF1">
    <property type="entry name" value="OXPP CYCLE PROTEIN OPCA-RELATED"/>
    <property type="match status" value="1"/>
</dbReference>
<dbReference type="OrthoDB" id="128564at2"/>
<accession>A0A3N2D133</accession>
<sequence length="315" mass="33477">MKITLEDTTSSAIASRLVRLREEGGAVALGRVLTLLVQAHPDEVESAVHATNAASREHPCRVIVVATDDSTEAAADGLDAEIRVGADAGASEVIVLRPRGGAATELDSLVTPLLLPDTPIVAWWPGSPPEVPSRDPLGSIAQRRITDALSCTDPIGRLTLLADGYAPGDTDLAWARATLWRGLLASALDDASHGRVRSVTIAGNLDHPSISLIGGWLADALECEIHFEAIEGAEAMVRIVLGREDGETVFERPVGSTILHITEPSGISHRVSLPLRSVEDSLIEDLRRLDEDVVYGEVLTHALPLALRELAKVTP</sequence>
<dbReference type="InterPro" id="IPR004555">
    <property type="entry name" value="G6PDH_assembly_OpcA"/>
</dbReference>
<dbReference type="RefSeq" id="WP_123740439.1">
    <property type="nucleotide sequence ID" value="NZ_RKHQ01000002.1"/>
</dbReference>
<evidence type="ECO:0000313" key="3">
    <source>
        <dbReference type="EMBL" id="ROR93482.1"/>
    </source>
</evidence>
<evidence type="ECO:0000259" key="1">
    <source>
        <dbReference type="Pfam" id="PF10128"/>
    </source>
</evidence>
<dbReference type="EMBL" id="RKHQ01000002">
    <property type="protein sequence ID" value="ROR93482.1"/>
    <property type="molecule type" value="Genomic_DNA"/>
</dbReference>
<proteinExistence type="predicted"/>
<dbReference type="InterPro" id="IPR046802">
    <property type="entry name" value="OpcA_G6PD_C"/>
</dbReference>
<dbReference type="PANTHER" id="PTHR38658">
    <property type="entry name" value="OXPP CYCLE PROTEIN OPCA-RELATED"/>
    <property type="match status" value="1"/>
</dbReference>
<protein>
    <submittedName>
        <fullName evidence="3">Glucose-6-phosphate dehydrogenase assembly protein OpcA</fullName>
    </submittedName>
</protein>
<feature type="domain" description="Glucose-6-phosphate dehydrogenase assembly protein OpcA N-terminal" evidence="1">
    <location>
        <begin position="52"/>
        <end position="161"/>
    </location>
</feature>
<feature type="domain" description="Glucose-6-phosphate dehydrogenase assembly protein OpcA C-terminal" evidence="2">
    <location>
        <begin position="167"/>
        <end position="299"/>
    </location>
</feature>
<dbReference type="AlphaFoldDB" id="A0A3N2D133"/>
<dbReference type="Proteomes" id="UP000275356">
    <property type="component" value="Unassembled WGS sequence"/>
</dbReference>
<dbReference type="Pfam" id="PF20171">
    <property type="entry name" value="OpcA_G6PD_C"/>
    <property type="match status" value="1"/>
</dbReference>
<gene>
    <name evidence="3" type="ORF">EDD28_2896</name>
</gene>
<organism evidence="3 4">
    <name type="scientific">Salana multivorans</name>
    <dbReference type="NCBI Taxonomy" id="120377"/>
    <lineage>
        <taxon>Bacteria</taxon>
        <taxon>Bacillati</taxon>
        <taxon>Actinomycetota</taxon>
        <taxon>Actinomycetes</taxon>
        <taxon>Micrococcales</taxon>
        <taxon>Beutenbergiaceae</taxon>
        <taxon>Salana</taxon>
    </lineage>
</organism>
<dbReference type="InterPro" id="IPR046801">
    <property type="entry name" value="OpcA_G6PD_N"/>
</dbReference>
<comment type="caution">
    <text evidence="3">The sequence shown here is derived from an EMBL/GenBank/DDBJ whole genome shotgun (WGS) entry which is preliminary data.</text>
</comment>
<dbReference type="Pfam" id="PF10128">
    <property type="entry name" value="OpcA_G6PD_assem"/>
    <property type="match status" value="1"/>
</dbReference>
<name>A0A3N2D133_9MICO</name>
<evidence type="ECO:0000313" key="4">
    <source>
        <dbReference type="Proteomes" id="UP000275356"/>
    </source>
</evidence>
<reference evidence="3 4" key="1">
    <citation type="submission" date="2018-11" db="EMBL/GenBank/DDBJ databases">
        <title>Sequencing the genomes of 1000 actinobacteria strains.</title>
        <authorList>
            <person name="Klenk H.-P."/>
        </authorList>
    </citation>
    <scope>NUCLEOTIDE SEQUENCE [LARGE SCALE GENOMIC DNA]</scope>
    <source>
        <strain evidence="3 4">DSM 13521</strain>
    </source>
</reference>
<evidence type="ECO:0000259" key="2">
    <source>
        <dbReference type="Pfam" id="PF20171"/>
    </source>
</evidence>
<keyword evidence="4" id="KW-1185">Reference proteome</keyword>